<dbReference type="PROSITE" id="PS50026">
    <property type="entry name" value="EGF_3"/>
    <property type="match status" value="2"/>
</dbReference>
<dbReference type="STRING" id="56216.A0A1A6GDC7"/>
<comment type="subcellular location">
    <subcellularLocation>
        <location evidence="1">Secreted</location>
        <location evidence="1">Extracellular space</location>
        <location evidence="1">Extracellular matrix</location>
    </subcellularLocation>
</comment>
<dbReference type="InterPro" id="IPR055088">
    <property type="entry name" value="Fibulin_C"/>
</dbReference>
<keyword evidence="9 11" id="KW-1015">Disulfide bond</keyword>
<comment type="similarity">
    <text evidence="2">Belongs to the fibulin family.</text>
</comment>
<dbReference type="SMART" id="SM00181">
    <property type="entry name" value="EGF"/>
    <property type="match status" value="3"/>
</dbReference>
<dbReference type="FunFam" id="2.10.25.10:FF:000418">
    <property type="entry name" value="EGF-containing fibulin-like extracellular matrix protein 1"/>
    <property type="match status" value="1"/>
</dbReference>
<evidence type="ECO:0000256" key="5">
    <source>
        <dbReference type="ARBA" id="ARBA00022536"/>
    </source>
</evidence>
<evidence type="ECO:0000256" key="1">
    <source>
        <dbReference type="ARBA" id="ARBA00004498"/>
    </source>
</evidence>
<dbReference type="CDD" id="cd00054">
    <property type="entry name" value="EGF_CA"/>
    <property type="match status" value="3"/>
</dbReference>
<name>A0A1A6GDC7_NEOLE</name>
<dbReference type="SMART" id="SM00179">
    <property type="entry name" value="EGF_CA"/>
    <property type="match status" value="3"/>
</dbReference>
<feature type="domain" description="EGF-like" evidence="12">
    <location>
        <begin position="57"/>
        <end position="96"/>
    </location>
</feature>
<evidence type="ECO:0000313" key="14">
    <source>
        <dbReference type="Proteomes" id="UP000092124"/>
    </source>
</evidence>
<dbReference type="InterPro" id="IPR001881">
    <property type="entry name" value="EGF-like_Ca-bd_dom"/>
</dbReference>
<dbReference type="Pfam" id="PF07645">
    <property type="entry name" value="EGF_CA"/>
    <property type="match status" value="1"/>
</dbReference>
<evidence type="ECO:0000256" key="7">
    <source>
        <dbReference type="ARBA" id="ARBA00022737"/>
    </source>
</evidence>
<evidence type="ECO:0000313" key="13">
    <source>
        <dbReference type="EMBL" id="OBS63849.1"/>
    </source>
</evidence>
<dbReference type="PROSITE" id="PS00010">
    <property type="entry name" value="ASX_HYDROXYL"/>
    <property type="match status" value="2"/>
</dbReference>
<dbReference type="InterPro" id="IPR049883">
    <property type="entry name" value="NOTCH1_EGF-like"/>
</dbReference>
<evidence type="ECO:0000259" key="12">
    <source>
        <dbReference type="PROSITE" id="PS50026"/>
    </source>
</evidence>
<organism evidence="13 14">
    <name type="scientific">Neotoma lepida</name>
    <name type="common">Desert woodrat</name>
    <dbReference type="NCBI Taxonomy" id="56216"/>
    <lineage>
        <taxon>Eukaryota</taxon>
        <taxon>Metazoa</taxon>
        <taxon>Chordata</taxon>
        <taxon>Craniata</taxon>
        <taxon>Vertebrata</taxon>
        <taxon>Euteleostomi</taxon>
        <taxon>Mammalia</taxon>
        <taxon>Eutheria</taxon>
        <taxon>Euarchontoglires</taxon>
        <taxon>Glires</taxon>
        <taxon>Rodentia</taxon>
        <taxon>Myomorpha</taxon>
        <taxon>Muroidea</taxon>
        <taxon>Cricetidae</taxon>
        <taxon>Neotominae</taxon>
        <taxon>Neotoma</taxon>
    </lineage>
</organism>
<evidence type="ECO:0000256" key="6">
    <source>
        <dbReference type="ARBA" id="ARBA00022729"/>
    </source>
</evidence>
<dbReference type="Pfam" id="PF22914">
    <property type="entry name" value="Fibulin_C"/>
    <property type="match status" value="1"/>
</dbReference>
<dbReference type="OrthoDB" id="4062651at2759"/>
<dbReference type="PROSITE" id="PS01187">
    <property type="entry name" value="EGF_CA"/>
    <property type="match status" value="1"/>
</dbReference>
<dbReference type="PROSITE" id="PS01186">
    <property type="entry name" value="EGF_2"/>
    <property type="match status" value="2"/>
</dbReference>
<dbReference type="InterPro" id="IPR009030">
    <property type="entry name" value="Growth_fac_rcpt_cys_sf"/>
</dbReference>
<reference evidence="13 14" key="1">
    <citation type="submission" date="2016-06" db="EMBL/GenBank/DDBJ databases">
        <title>The Draft Genome Sequence and Annotation of the Desert Woodrat Neotoma lepida.</title>
        <authorList>
            <person name="Campbell M."/>
            <person name="Oakeson K.F."/>
            <person name="Yandell M."/>
            <person name="Halpert J.R."/>
            <person name="Dearing D."/>
        </authorList>
    </citation>
    <scope>NUCLEOTIDE SEQUENCE [LARGE SCALE GENOMIC DNA]</scope>
    <source>
        <strain evidence="13">417</strain>
        <tissue evidence="13">Liver</tissue>
    </source>
</reference>
<dbReference type="Pfam" id="PF12662">
    <property type="entry name" value="cEGF"/>
    <property type="match status" value="1"/>
</dbReference>
<feature type="disulfide bond" evidence="11">
    <location>
        <begin position="61"/>
        <end position="71"/>
    </location>
</feature>
<dbReference type="FunFam" id="2.10.25.10:FF:000323">
    <property type="entry name" value="EGF-containing fibulin-like extracellular matrix protein 1"/>
    <property type="match status" value="1"/>
</dbReference>
<comment type="caution">
    <text evidence="13">The sequence shown here is derived from an EMBL/GenBank/DDBJ whole genome shotgun (WGS) entry which is preliminary data.</text>
</comment>
<keyword evidence="5 11" id="KW-0245">EGF-like domain</keyword>
<evidence type="ECO:0000256" key="9">
    <source>
        <dbReference type="ARBA" id="ARBA00023157"/>
    </source>
</evidence>
<accession>A0A1A6GDC7</accession>
<evidence type="ECO:0000256" key="8">
    <source>
        <dbReference type="ARBA" id="ARBA00022837"/>
    </source>
</evidence>
<dbReference type="PANTHER" id="PTHR24039">
    <property type="entry name" value="FIBRILLIN-RELATED"/>
    <property type="match status" value="1"/>
</dbReference>
<evidence type="ECO:0000256" key="2">
    <source>
        <dbReference type="ARBA" id="ARBA00006127"/>
    </source>
</evidence>
<dbReference type="AlphaFoldDB" id="A0A1A6GDC7"/>
<dbReference type="InterPro" id="IPR000152">
    <property type="entry name" value="EGF-type_Asp/Asn_hydroxyl_site"/>
</dbReference>
<gene>
    <name evidence="13" type="ORF">A6R68_07612</name>
</gene>
<dbReference type="Proteomes" id="UP000092124">
    <property type="component" value="Unassembled WGS sequence"/>
</dbReference>
<dbReference type="InterPro" id="IPR000742">
    <property type="entry name" value="EGF"/>
</dbReference>
<keyword evidence="4" id="KW-0272">Extracellular matrix</keyword>
<dbReference type="PANTHER" id="PTHR24039:SF33">
    <property type="entry name" value="EGF-CONTAINING FIBULIN-LIKE EXTRACELLULAR MATRIX PROTEIN 1"/>
    <property type="match status" value="1"/>
</dbReference>
<sequence>MSFPDIDECTSGTHNCRMDQVCINLRGTFTCQCLPGYQKRGEQCVEIDVYLKPFLADINECDASNQCAQQCYNILGSFICQCNQGYELSSDRLNCEDINECETTNECREDEMCWNYHGGFRCYPRNPCQDPYVLTSENRCVCPVSNAMCRELPQSIVYKYMSIRSDRSVPSDIFQIQATTIYANTINTFRIKSGNENGEFYLRVSMLKQY</sequence>
<keyword evidence="3" id="KW-0964">Secreted</keyword>
<keyword evidence="8" id="KW-0106">Calcium</keyword>
<dbReference type="GO" id="GO:0005509">
    <property type="term" value="F:calcium ion binding"/>
    <property type="evidence" value="ECO:0007669"/>
    <property type="project" value="InterPro"/>
</dbReference>
<comment type="caution">
    <text evidence="11">Lacks conserved residue(s) required for the propagation of feature annotation.</text>
</comment>
<keyword evidence="14" id="KW-1185">Reference proteome</keyword>
<dbReference type="InterPro" id="IPR026823">
    <property type="entry name" value="cEGF"/>
</dbReference>
<protein>
    <recommendedName>
        <fullName evidence="12">EGF-like domain-containing protein</fullName>
    </recommendedName>
</protein>
<dbReference type="EMBL" id="LZPO01097962">
    <property type="protein sequence ID" value="OBS63849.1"/>
    <property type="molecule type" value="Genomic_DNA"/>
</dbReference>
<feature type="domain" description="EGF-like" evidence="12">
    <location>
        <begin position="5"/>
        <end position="45"/>
    </location>
</feature>
<dbReference type="InterPro" id="IPR018097">
    <property type="entry name" value="EGF_Ca-bd_CS"/>
</dbReference>
<proteinExistence type="inferred from homology"/>
<keyword evidence="6" id="KW-0732">Signal</keyword>
<dbReference type="Gene3D" id="2.10.25.10">
    <property type="entry name" value="Laminin"/>
    <property type="match status" value="2"/>
</dbReference>
<dbReference type="SUPFAM" id="SSF57184">
    <property type="entry name" value="Growth factor receptor domain"/>
    <property type="match status" value="1"/>
</dbReference>
<keyword evidence="7" id="KW-0677">Repeat</keyword>
<evidence type="ECO:0000256" key="3">
    <source>
        <dbReference type="ARBA" id="ARBA00022525"/>
    </source>
</evidence>
<keyword evidence="10" id="KW-0325">Glycoprotein</keyword>
<evidence type="ECO:0000256" key="10">
    <source>
        <dbReference type="ARBA" id="ARBA00023180"/>
    </source>
</evidence>
<evidence type="ECO:0000256" key="11">
    <source>
        <dbReference type="PROSITE-ProRule" id="PRU00076"/>
    </source>
</evidence>
<evidence type="ECO:0000256" key="4">
    <source>
        <dbReference type="ARBA" id="ARBA00022530"/>
    </source>
</evidence>